<organism evidence="9 10">
    <name type="scientific">Brachionus plicatilis</name>
    <name type="common">Marine rotifer</name>
    <name type="synonym">Brachionus muelleri</name>
    <dbReference type="NCBI Taxonomy" id="10195"/>
    <lineage>
        <taxon>Eukaryota</taxon>
        <taxon>Metazoa</taxon>
        <taxon>Spiralia</taxon>
        <taxon>Gnathifera</taxon>
        <taxon>Rotifera</taxon>
        <taxon>Eurotatoria</taxon>
        <taxon>Monogononta</taxon>
        <taxon>Pseudotrocha</taxon>
        <taxon>Ploima</taxon>
        <taxon>Brachionidae</taxon>
        <taxon>Brachionus</taxon>
    </lineage>
</organism>
<dbReference type="GO" id="GO:0008330">
    <property type="term" value="F:protein tyrosine/threonine phosphatase activity"/>
    <property type="evidence" value="ECO:0007669"/>
    <property type="project" value="TreeGrafter"/>
</dbReference>
<evidence type="ECO:0000256" key="3">
    <source>
        <dbReference type="ARBA" id="ARBA00022801"/>
    </source>
</evidence>
<dbReference type="Pfam" id="PF00581">
    <property type="entry name" value="Rhodanese"/>
    <property type="match status" value="1"/>
</dbReference>
<dbReference type="PROSITE" id="PS50206">
    <property type="entry name" value="RHODANESE_3"/>
    <property type="match status" value="1"/>
</dbReference>
<evidence type="ECO:0000256" key="1">
    <source>
        <dbReference type="ARBA" id="ARBA00008601"/>
    </source>
</evidence>
<feature type="region of interest" description="Disordered" evidence="5">
    <location>
        <begin position="491"/>
        <end position="528"/>
    </location>
</feature>
<dbReference type="PROSITE" id="PS00383">
    <property type="entry name" value="TYR_PHOSPHATASE_1"/>
    <property type="match status" value="1"/>
</dbReference>
<evidence type="ECO:0000259" key="6">
    <source>
        <dbReference type="PROSITE" id="PS50054"/>
    </source>
</evidence>
<dbReference type="SUPFAM" id="SSF52821">
    <property type="entry name" value="Rhodanese/Cell cycle control phosphatase"/>
    <property type="match status" value="1"/>
</dbReference>
<evidence type="ECO:0000313" key="10">
    <source>
        <dbReference type="Proteomes" id="UP000276133"/>
    </source>
</evidence>
<dbReference type="Gene3D" id="3.40.250.10">
    <property type="entry name" value="Rhodanese-like domain"/>
    <property type="match status" value="1"/>
</dbReference>
<dbReference type="PANTHER" id="PTHR10159">
    <property type="entry name" value="DUAL SPECIFICITY PROTEIN PHOSPHATASE"/>
    <property type="match status" value="1"/>
</dbReference>
<dbReference type="PROSITE" id="PS50054">
    <property type="entry name" value="TYR_PHOSPHATASE_DUAL"/>
    <property type="match status" value="1"/>
</dbReference>
<reference evidence="9 10" key="1">
    <citation type="journal article" date="2018" name="Sci. Rep.">
        <title>Genomic signatures of local adaptation to the degree of environmental predictability in rotifers.</title>
        <authorList>
            <person name="Franch-Gras L."/>
            <person name="Hahn C."/>
            <person name="Garcia-Roger E.M."/>
            <person name="Carmona M.J."/>
            <person name="Serra M."/>
            <person name="Gomez A."/>
        </authorList>
    </citation>
    <scope>NUCLEOTIDE SEQUENCE [LARGE SCALE GENOMIC DNA]</scope>
    <source>
        <strain evidence="9">HYR1</strain>
    </source>
</reference>
<feature type="region of interest" description="Disordered" evidence="5">
    <location>
        <begin position="563"/>
        <end position="623"/>
    </location>
</feature>
<protein>
    <recommendedName>
        <fullName evidence="2">protein-tyrosine-phosphatase</fullName>
        <ecNumber evidence="2">3.1.3.48</ecNumber>
    </recommendedName>
</protein>
<dbReference type="PROSITE" id="PS50056">
    <property type="entry name" value="TYR_PHOSPHATASE_2"/>
    <property type="match status" value="1"/>
</dbReference>
<feature type="compositionally biased region" description="Polar residues" evidence="5">
    <location>
        <begin position="613"/>
        <end position="623"/>
    </location>
</feature>
<evidence type="ECO:0000256" key="5">
    <source>
        <dbReference type="SAM" id="MobiDB-lite"/>
    </source>
</evidence>
<dbReference type="AlphaFoldDB" id="A0A3M7TAI3"/>
<evidence type="ECO:0000259" key="8">
    <source>
        <dbReference type="PROSITE" id="PS50206"/>
    </source>
</evidence>
<feature type="compositionally biased region" description="Polar residues" evidence="5">
    <location>
        <begin position="512"/>
        <end position="528"/>
    </location>
</feature>
<feature type="domain" description="Rhodanese" evidence="8">
    <location>
        <begin position="39"/>
        <end position="157"/>
    </location>
</feature>
<dbReference type="InterPro" id="IPR029021">
    <property type="entry name" value="Prot-tyrosine_phosphatase-like"/>
</dbReference>
<name>A0A3M7TAI3_BRAPC</name>
<evidence type="ECO:0000259" key="7">
    <source>
        <dbReference type="PROSITE" id="PS50056"/>
    </source>
</evidence>
<evidence type="ECO:0000256" key="4">
    <source>
        <dbReference type="ARBA" id="ARBA00022912"/>
    </source>
</evidence>
<comment type="similarity">
    <text evidence="1">Belongs to the protein-tyrosine phosphatase family. Non-receptor class dual specificity subfamily.</text>
</comment>
<dbReference type="GO" id="GO:0033550">
    <property type="term" value="F:MAP kinase tyrosine phosphatase activity"/>
    <property type="evidence" value="ECO:0007669"/>
    <property type="project" value="TreeGrafter"/>
</dbReference>
<feature type="compositionally biased region" description="Low complexity" evidence="5">
    <location>
        <begin position="588"/>
        <end position="612"/>
    </location>
</feature>
<feature type="compositionally biased region" description="Basic and acidic residues" evidence="5">
    <location>
        <begin position="566"/>
        <end position="587"/>
    </location>
</feature>
<dbReference type="InterPro" id="IPR001763">
    <property type="entry name" value="Rhodanese-like_dom"/>
</dbReference>
<dbReference type="SMART" id="SM00450">
    <property type="entry name" value="RHOD"/>
    <property type="match status" value="1"/>
</dbReference>
<gene>
    <name evidence="9" type="ORF">BpHYR1_052226</name>
</gene>
<dbReference type="InterPro" id="IPR000387">
    <property type="entry name" value="Tyr_Pase_dom"/>
</dbReference>
<accession>A0A3M7TAI3</accession>
<dbReference type="SUPFAM" id="SSF52799">
    <property type="entry name" value="(Phosphotyrosine protein) phosphatases II"/>
    <property type="match status" value="1"/>
</dbReference>
<dbReference type="PRINTS" id="PR01764">
    <property type="entry name" value="MAPKPHPHTASE"/>
</dbReference>
<dbReference type="STRING" id="10195.A0A3M7TAI3"/>
<proteinExistence type="inferred from homology"/>
<dbReference type="InterPro" id="IPR020422">
    <property type="entry name" value="TYR_PHOSPHATASE_DUAL_dom"/>
</dbReference>
<dbReference type="PANTHER" id="PTHR10159:SF533">
    <property type="entry name" value="TYROSINE-PROTEIN PHOSPHATASE VHP-1"/>
    <property type="match status" value="1"/>
</dbReference>
<dbReference type="InterPro" id="IPR036873">
    <property type="entry name" value="Rhodanese-like_dom_sf"/>
</dbReference>
<dbReference type="Gene3D" id="3.90.190.10">
    <property type="entry name" value="Protein tyrosine phosphatase superfamily"/>
    <property type="match status" value="1"/>
</dbReference>
<evidence type="ECO:0000313" key="9">
    <source>
        <dbReference type="EMBL" id="RNA44937.1"/>
    </source>
</evidence>
<dbReference type="OrthoDB" id="426001at2759"/>
<keyword evidence="10" id="KW-1185">Reference proteome</keyword>
<dbReference type="GO" id="GO:0005737">
    <property type="term" value="C:cytoplasm"/>
    <property type="evidence" value="ECO:0007669"/>
    <property type="project" value="TreeGrafter"/>
</dbReference>
<dbReference type="InterPro" id="IPR000340">
    <property type="entry name" value="Dual-sp_phosphatase_cat-dom"/>
</dbReference>
<dbReference type="InterPro" id="IPR016130">
    <property type="entry name" value="Tyr_Pase_AS"/>
</dbReference>
<feature type="domain" description="Tyrosine specific protein phosphatases" evidence="7">
    <location>
        <begin position="277"/>
        <end position="335"/>
    </location>
</feature>
<comment type="caution">
    <text evidence="9">The sequence shown here is derived from an EMBL/GenBank/DDBJ whole genome shotgun (WGS) entry which is preliminary data.</text>
</comment>
<dbReference type="Proteomes" id="UP000276133">
    <property type="component" value="Unassembled WGS sequence"/>
</dbReference>
<keyword evidence="4" id="KW-0904">Protein phosphatase</keyword>
<dbReference type="GO" id="GO:0017017">
    <property type="term" value="F:MAP kinase tyrosine/serine/threonine phosphatase activity"/>
    <property type="evidence" value="ECO:0007669"/>
    <property type="project" value="InterPro"/>
</dbReference>
<feature type="domain" description="Tyrosine-protein phosphatase" evidence="6">
    <location>
        <begin position="215"/>
        <end position="357"/>
    </location>
</feature>
<keyword evidence="3 9" id="KW-0378">Hydrolase</keyword>
<dbReference type="SMART" id="SM00195">
    <property type="entry name" value="DSPc"/>
    <property type="match status" value="1"/>
</dbReference>
<dbReference type="EMBL" id="REGN01000043">
    <property type="protein sequence ID" value="RNA44937.1"/>
    <property type="molecule type" value="Genomic_DNA"/>
</dbReference>
<dbReference type="EC" id="3.1.3.48" evidence="2"/>
<dbReference type="InterPro" id="IPR008343">
    <property type="entry name" value="MKP"/>
</dbReference>
<dbReference type="GO" id="GO:0043409">
    <property type="term" value="P:negative regulation of MAPK cascade"/>
    <property type="evidence" value="ECO:0007669"/>
    <property type="project" value="TreeGrafter"/>
</dbReference>
<dbReference type="Pfam" id="PF00782">
    <property type="entry name" value="DSPc"/>
    <property type="match status" value="1"/>
</dbReference>
<sequence length="623" mass="68913">MNSSCASTVSHSNRYSDNLTIWSHITSNLLEKWINQSNSSSKLIVIDSRESVDYSCKHIKNSINVPSSKIVAQQLKSDKISINELLIRYSSQDLTSPNKDQLNIVVYDQKSEHTNQLDLDNSFPILLLKKLAQKYKSVSFLIEGFVNFERMYPELCESTSGLYLPIVSLDAACKPKHLRLKHSLSSYVIDLNSSSNSAVNYLASPGEHHSQPHTEPTKILDFLFLGSQENALSRSSLHKLGITCVLNVSITCPKADHVLDADFLRVPINDGHSAKIISYFEVAFKFVEKCRKANKRVLVHCLAGISRSPTLAIAYLMKHMNMRSDEAFKFVKDKRATISPNFNFLGQLYDYEKQLIRAGLLQDAEPGPPADTSGHAHTILFASSRKKLVYDFADKSFVLNRPGTVTVHNLHSPSTAFSNFSLNSPIVEKQTLAKSFTFSSMADMGQTSGKTSVVMRRPTNLSLVDSGAANRLKRPSSILLDAAFGKKVEPGPELTELKAQTESNKKKLKLGDQQSSVGESGNRSSVVSSPLGSYGGAWNVHLGTKLNNDMNIKSNELKRMFLSSENLRDEQSKSREEAMGEEAHGENNENSLLLLNANKSNSSSSSSNKNSLHGSTETMIEVL</sequence>
<evidence type="ECO:0000256" key="2">
    <source>
        <dbReference type="ARBA" id="ARBA00013064"/>
    </source>
</evidence>